<feature type="compositionally biased region" description="Basic and acidic residues" evidence="1">
    <location>
        <begin position="255"/>
        <end position="266"/>
    </location>
</feature>
<name>A0A8S5V6Q2_9CAUD</name>
<feature type="compositionally biased region" description="Acidic residues" evidence="1">
    <location>
        <begin position="267"/>
        <end position="276"/>
    </location>
</feature>
<protein>
    <submittedName>
        <fullName evidence="2">Uncharacterized protein</fullName>
    </submittedName>
</protein>
<sequence>MKINGLSFGINVVASGVKVSSVITEPVLVASSTKGSFYVSGAVSKALGLMPGDNIMFANDAADVEKAVINRVDAIVEFAQNNGFDLDTPEGTSACVAAITTWYIAKGVPMFKKTGEPIMVNVRLTKEEKKKYFDEHVDEVIKNNRDKLIAAYELAETATDEEIKAAFKVDDMPSPQMQSVSGCKLAASGAATGTGLKLSFSDTNNWEQLKSDLEDKTSMKRSFDVDIKNPIVSKYNNGKDDVEITFYALGEYKDEVPSRTGKKGDADAEDAGADAE</sequence>
<evidence type="ECO:0000256" key="1">
    <source>
        <dbReference type="SAM" id="MobiDB-lite"/>
    </source>
</evidence>
<proteinExistence type="predicted"/>
<reference evidence="2" key="1">
    <citation type="journal article" date="2021" name="Proc. Natl. Acad. Sci. U.S.A.">
        <title>A Catalog of Tens of Thousands of Viruses from Human Metagenomes Reveals Hidden Associations with Chronic Diseases.</title>
        <authorList>
            <person name="Tisza M.J."/>
            <person name="Buck C.B."/>
        </authorList>
    </citation>
    <scope>NUCLEOTIDE SEQUENCE</scope>
    <source>
        <strain evidence="2">CtXt06</strain>
    </source>
</reference>
<dbReference type="EMBL" id="BK016209">
    <property type="protein sequence ID" value="DAG02432.1"/>
    <property type="molecule type" value="Genomic_DNA"/>
</dbReference>
<accession>A0A8S5V6Q2</accession>
<evidence type="ECO:0000313" key="2">
    <source>
        <dbReference type="EMBL" id="DAG02432.1"/>
    </source>
</evidence>
<organism evidence="2">
    <name type="scientific">CrAss-like virus sp. ctXt06</name>
    <dbReference type="NCBI Taxonomy" id="2825837"/>
    <lineage>
        <taxon>Viruses</taxon>
        <taxon>Duplodnaviria</taxon>
        <taxon>Heunggongvirae</taxon>
        <taxon>Uroviricota</taxon>
        <taxon>Caudoviricetes</taxon>
        <taxon>Crassvirales</taxon>
    </lineage>
</organism>
<feature type="region of interest" description="Disordered" evidence="1">
    <location>
        <begin position="255"/>
        <end position="276"/>
    </location>
</feature>